<accession>A0AA40CPK0</accession>
<gene>
    <name evidence="1" type="ORF">B0T16DRAFT_198975</name>
</gene>
<comment type="caution">
    <text evidence="1">The sequence shown here is derived from an EMBL/GenBank/DDBJ whole genome shotgun (WGS) entry which is preliminary data.</text>
</comment>
<protein>
    <submittedName>
        <fullName evidence="1">Uncharacterized protein</fullName>
    </submittedName>
</protein>
<proteinExistence type="predicted"/>
<organism evidence="1 2">
    <name type="scientific">Cercophora newfieldiana</name>
    <dbReference type="NCBI Taxonomy" id="92897"/>
    <lineage>
        <taxon>Eukaryota</taxon>
        <taxon>Fungi</taxon>
        <taxon>Dikarya</taxon>
        <taxon>Ascomycota</taxon>
        <taxon>Pezizomycotina</taxon>
        <taxon>Sordariomycetes</taxon>
        <taxon>Sordariomycetidae</taxon>
        <taxon>Sordariales</taxon>
        <taxon>Lasiosphaeriaceae</taxon>
        <taxon>Cercophora</taxon>
    </lineage>
</organism>
<dbReference type="EMBL" id="JAULSV010000005">
    <property type="protein sequence ID" value="KAK0644584.1"/>
    <property type="molecule type" value="Genomic_DNA"/>
</dbReference>
<name>A0AA40CPK0_9PEZI</name>
<reference evidence="1" key="1">
    <citation type="submission" date="2023-06" db="EMBL/GenBank/DDBJ databases">
        <title>Genome-scale phylogeny and comparative genomics of the fungal order Sordariales.</title>
        <authorList>
            <consortium name="Lawrence Berkeley National Laboratory"/>
            <person name="Hensen N."/>
            <person name="Bonometti L."/>
            <person name="Westerberg I."/>
            <person name="Brannstrom I.O."/>
            <person name="Guillou S."/>
            <person name="Cros-Aarteil S."/>
            <person name="Calhoun S."/>
            <person name="Haridas S."/>
            <person name="Kuo A."/>
            <person name="Mondo S."/>
            <person name="Pangilinan J."/>
            <person name="Riley R."/>
            <person name="Labutti K."/>
            <person name="Andreopoulos B."/>
            <person name="Lipzen A."/>
            <person name="Chen C."/>
            <person name="Yanf M."/>
            <person name="Daum C."/>
            <person name="Ng V."/>
            <person name="Clum A."/>
            <person name="Steindorff A."/>
            <person name="Ohm R."/>
            <person name="Martin F."/>
            <person name="Silar P."/>
            <person name="Natvig D."/>
            <person name="Lalanne C."/>
            <person name="Gautier V."/>
            <person name="Ament-Velasquez S.L."/>
            <person name="Kruys A."/>
            <person name="Hutchinson M.I."/>
            <person name="Powell A.J."/>
            <person name="Barry K."/>
            <person name="Miller A.N."/>
            <person name="Grigoriev I.V."/>
            <person name="Debuchy R."/>
            <person name="Gladieux P."/>
            <person name="Thoren M.H."/>
            <person name="Johannesson H."/>
        </authorList>
    </citation>
    <scope>NUCLEOTIDE SEQUENCE</scope>
    <source>
        <strain evidence="1">SMH2532-1</strain>
    </source>
</reference>
<evidence type="ECO:0000313" key="2">
    <source>
        <dbReference type="Proteomes" id="UP001174936"/>
    </source>
</evidence>
<dbReference type="AlphaFoldDB" id="A0AA40CPK0"/>
<sequence length="92" mass="10164">MNRIVRVGKEVRDKFKVNDAIDNAEYDSQTNASDDGTGYLLSALESLNPSRVHAQISGPWRASTQDRARRREALARPGFAPAPADVVNVARR</sequence>
<keyword evidence="2" id="KW-1185">Reference proteome</keyword>
<dbReference type="Proteomes" id="UP001174936">
    <property type="component" value="Unassembled WGS sequence"/>
</dbReference>
<evidence type="ECO:0000313" key="1">
    <source>
        <dbReference type="EMBL" id="KAK0644584.1"/>
    </source>
</evidence>